<reference evidence="7 8" key="1">
    <citation type="submission" date="2016-10" db="EMBL/GenBank/DDBJ databases">
        <authorList>
            <person name="de Groot N.N."/>
        </authorList>
    </citation>
    <scope>NUCLEOTIDE SEQUENCE [LARGE SCALE GENOMIC DNA]</scope>
    <source>
        <strain evidence="7 8">DSM 19706</strain>
    </source>
</reference>
<dbReference type="InterPro" id="IPR050469">
    <property type="entry name" value="Diguanylate_Cyclase"/>
</dbReference>
<feature type="repeat" description="TPR" evidence="4">
    <location>
        <begin position="168"/>
        <end position="201"/>
    </location>
</feature>
<dbReference type="SMART" id="SM00267">
    <property type="entry name" value="GGDEF"/>
    <property type="match status" value="1"/>
</dbReference>
<dbReference type="PANTHER" id="PTHR45138:SF9">
    <property type="entry name" value="DIGUANYLATE CYCLASE DGCM-RELATED"/>
    <property type="match status" value="1"/>
</dbReference>
<comment type="catalytic activity">
    <reaction evidence="3">
        <text>2 GTP = 3',3'-c-di-GMP + 2 diphosphate</text>
        <dbReference type="Rhea" id="RHEA:24898"/>
        <dbReference type="ChEBI" id="CHEBI:33019"/>
        <dbReference type="ChEBI" id="CHEBI:37565"/>
        <dbReference type="ChEBI" id="CHEBI:58805"/>
        <dbReference type="EC" id="2.7.7.65"/>
    </reaction>
</comment>
<evidence type="ECO:0000256" key="5">
    <source>
        <dbReference type="SAM" id="Phobius"/>
    </source>
</evidence>
<evidence type="ECO:0000313" key="7">
    <source>
        <dbReference type="EMBL" id="SES64266.1"/>
    </source>
</evidence>
<evidence type="ECO:0000256" key="2">
    <source>
        <dbReference type="ARBA" id="ARBA00012528"/>
    </source>
</evidence>
<dbReference type="NCBIfam" id="TIGR00254">
    <property type="entry name" value="GGDEF"/>
    <property type="match status" value="1"/>
</dbReference>
<evidence type="ECO:0000313" key="8">
    <source>
        <dbReference type="Proteomes" id="UP000199308"/>
    </source>
</evidence>
<dbReference type="FunFam" id="3.30.70.270:FF:000001">
    <property type="entry name" value="Diguanylate cyclase domain protein"/>
    <property type="match status" value="1"/>
</dbReference>
<organism evidence="7 8">
    <name type="scientific">Thalassotalea agarivorans</name>
    <name type="common">Thalassomonas agarivorans</name>
    <dbReference type="NCBI Taxonomy" id="349064"/>
    <lineage>
        <taxon>Bacteria</taxon>
        <taxon>Pseudomonadati</taxon>
        <taxon>Pseudomonadota</taxon>
        <taxon>Gammaproteobacteria</taxon>
        <taxon>Alteromonadales</taxon>
        <taxon>Colwelliaceae</taxon>
        <taxon>Thalassotalea</taxon>
    </lineage>
</organism>
<keyword evidence="4" id="KW-0802">TPR repeat</keyword>
<evidence type="ECO:0000256" key="3">
    <source>
        <dbReference type="ARBA" id="ARBA00034247"/>
    </source>
</evidence>
<evidence type="ECO:0000256" key="4">
    <source>
        <dbReference type="PROSITE-ProRule" id="PRU00339"/>
    </source>
</evidence>
<dbReference type="InterPro" id="IPR029787">
    <property type="entry name" value="Nucleotide_cyclase"/>
</dbReference>
<dbReference type="Gene3D" id="1.25.40.10">
    <property type="entry name" value="Tetratricopeptide repeat domain"/>
    <property type="match status" value="2"/>
</dbReference>
<dbReference type="InterPro" id="IPR019734">
    <property type="entry name" value="TPR_rpt"/>
</dbReference>
<dbReference type="GO" id="GO:0052621">
    <property type="term" value="F:diguanylate cyclase activity"/>
    <property type="evidence" value="ECO:0007669"/>
    <property type="project" value="UniProtKB-EC"/>
</dbReference>
<dbReference type="Proteomes" id="UP000199308">
    <property type="component" value="Unassembled WGS sequence"/>
</dbReference>
<feature type="transmembrane region" description="Helical" evidence="5">
    <location>
        <begin position="411"/>
        <end position="430"/>
    </location>
</feature>
<evidence type="ECO:0000259" key="6">
    <source>
        <dbReference type="PROSITE" id="PS50887"/>
    </source>
</evidence>
<dbReference type="InterPro" id="IPR000160">
    <property type="entry name" value="GGDEF_dom"/>
</dbReference>
<dbReference type="SUPFAM" id="SSF48452">
    <property type="entry name" value="TPR-like"/>
    <property type="match status" value="2"/>
</dbReference>
<dbReference type="Pfam" id="PF13424">
    <property type="entry name" value="TPR_12"/>
    <property type="match status" value="1"/>
</dbReference>
<proteinExistence type="predicted"/>
<keyword evidence="5" id="KW-0812">Transmembrane</keyword>
<dbReference type="CDD" id="cd01949">
    <property type="entry name" value="GGDEF"/>
    <property type="match status" value="1"/>
</dbReference>
<dbReference type="SMART" id="SM00028">
    <property type="entry name" value="TPR"/>
    <property type="match status" value="5"/>
</dbReference>
<dbReference type="Pfam" id="PF00990">
    <property type="entry name" value="GGDEF"/>
    <property type="match status" value="1"/>
</dbReference>
<keyword evidence="5" id="KW-0472">Membrane</keyword>
<keyword evidence="8" id="KW-1185">Reference proteome</keyword>
<feature type="domain" description="GGDEF" evidence="6">
    <location>
        <begin position="472"/>
        <end position="608"/>
    </location>
</feature>
<dbReference type="STRING" id="349064.SAMN05660429_00090"/>
<dbReference type="InterPro" id="IPR043128">
    <property type="entry name" value="Rev_trsase/Diguanyl_cyclase"/>
</dbReference>
<dbReference type="EC" id="2.7.7.65" evidence="2"/>
<gene>
    <name evidence="7" type="ORF">SAMN05660429_00090</name>
</gene>
<dbReference type="PROSITE" id="PS50887">
    <property type="entry name" value="GGDEF"/>
    <property type="match status" value="1"/>
</dbReference>
<name>A0A1H9Y6A0_THASX</name>
<sequence>MFSNIAMAQMEPDFILSQDEINRSPLISYRATLAYEKNLPTYSNTVQLMWWLQKADIERLLYYDDLIPVSLDYANGLVDEYAPLSSVAKIDYLNATVALRQGNYQLALGFFQAAIEKAQRIGDNALFIRAKGDYSYTLSQTDAYSNSITHLKEAYLIAFANNDLGLIAELYEIYGSIYSYIEDNEKAEEYYLKALERYEKLGYQVQRADALYGLATIYRDWGKPQRAIDKYNLYLEQVQVFENPRQDFFGYYGLGTTHQIVGDCTAALKVIQQALNYPGAGDFKAELYKSRALCLVKQGNYQQAKDAHKNATVLIEKYPELIGTTWHISLFYIEAQIANGEGNHERAYTLMHRYHQQHKQLIEKRNSEKLSQQRMSLEASLRQQEKSLMPSVEEINALNAARQQDNKSLRYSVYVLATILFAILLIAFVMQLRANRKMRKLSITDELSGLFNRRYTFEYLRSLLDEPENEKHNFAIAMFDIDNFKQLNDAFGHPFGDYVIRQIAKIAQSQLRKGDVFGRIGGEEFMCVLPRTDKKQALFITERILEKIRTQKFVAKNKEHMPIKVTMSAGIASINATNRQNNGLYLQADQALYEAKKAGKDCIVCAQDKTDET</sequence>
<dbReference type="PANTHER" id="PTHR45138">
    <property type="entry name" value="REGULATORY COMPONENTS OF SENSORY TRANSDUCTION SYSTEM"/>
    <property type="match status" value="1"/>
</dbReference>
<evidence type="ECO:0000256" key="1">
    <source>
        <dbReference type="ARBA" id="ARBA00001946"/>
    </source>
</evidence>
<dbReference type="PROSITE" id="PS50005">
    <property type="entry name" value="TPR"/>
    <property type="match status" value="1"/>
</dbReference>
<dbReference type="EMBL" id="FOHK01000001">
    <property type="protein sequence ID" value="SES64266.1"/>
    <property type="molecule type" value="Genomic_DNA"/>
</dbReference>
<comment type="cofactor">
    <cofactor evidence="1">
        <name>Mg(2+)</name>
        <dbReference type="ChEBI" id="CHEBI:18420"/>
    </cofactor>
</comment>
<dbReference type="AlphaFoldDB" id="A0A1H9Y6A0"/>
<dbReference type="SUPFAM" id="SSF55073">
    <property type="entry name" value="Nucleotide cyclase"/>
    <property type="match status" value="1"/>
</dbReference>
<dbReference type="Gene3D" id="3.30.70.270">
    <property type="match status" value="1"/>
</dbReference>
<keyword evidence="5" id="KW-1133">Transmembrane helix</keyword>
<dbReference type="InterPro" id="IPR011990">
    <property type="entry name" value="TPR-like_helical_dom_sf"/>
</dbReference>
<protein>
    <recommendedName>
        <fullName evidence="2">diguanylate cyclase</fullName>
        <ecNumber evidence="2">2.7.7.65</ecNumber>
    </recommendedName>
</protein>
<accession>A0A1H9Y6A0</accession>